<dbReference type="Gene3D" id="3.40.50.1820">
    <property type="entry name" value="alpha/beta hydrolase"/>
    <property type="match status" value="1"/>
</dbReference>
<sequence>MHDGVPDSVSPKAELAPRWLEEITDPKTASWVAQHNESTRQLLGSPSLNTLVSEIRDLLDNPDRMPVVTDHHGMLYNLWTDAAHPRGLWRRTTWESYVQGAPGRSDRTPPATQWEELADLDALAAEKGVDLSWAGAQVLSTGPHAGRRALISLADGGSDASTTQEYDLDKRRFISPRDGGFCQMLSKGTMSWADDVGESVLISDDFTGTGMSRAGLPRQARRLKRGQHLKDAEVLVTAASDALAAFAVRDPWGRTWVSTVPYFGATSKPSPPRP</sequence>
<dbReference type="Proteomes" id="UP000234778">
    <property type="component" value="Unassembled WGS sequence"/>
</dbReference>
<gene>
    <name evidence="2" type="ORF">CYJ26_07120</name>
</gene>
<dbReference type="InterPro" id="IPR029058">
    <property type="entry name" value="AB_hydrolase_fold"/>
</dbReference>
<protein>
    <submittedName>
        <fullName evidence="2">S9 family peptidase</fullName>
    </submittedName>
</protein>
<comment type="caution">
    <text evidence="2">The sequence shown here is derived from an EMBL/GenBank/DDBJ whole genome shotgun (WGS) entry which is preliminary data.</text>
</comment>
<dbReference type="Gene3D" id="2.130.10.120">
    <property type="entry name" value="Prolyl oligopeptidase, N-terminal domain"/>
    <property type="match status" value="1"/>
</dbReference>
<reference evidence="2 3" key="1">
    <citation type="submission" date="2017-12" db="EMBL/GenBank/DDBJ databases">
        <title>Phylogenetic diversity of female urinary microbiome.</title>
        <authorList>
            <person name="Thomas-White K."/>
            <person name="Wolfe A.J."/>
        </authorList>
    </citation>
    <scope>NUCLEOTIDE SEQUENCE [LARGE SCALE GENOMIC DNA]</scope>
    <source>
        <strain evidence="2 3">UMB0319</strain>
    </source>
</reference>
<evidence type="ECO:0000259" key="1">
    <source>
        <dbReference type="Pfam" id="PF02897"/>
    </source>
</evidence>
<proteinExistence type="predicted"/>
<organism evidence="2 3">
    <name type="scientific">Actinomyces urogenitalis</name>
    <dbReference type="NCBI Taxonomy" id="103621"/>
    <lineage>
        <taxon>Bacteria</taxon>
        <taxon>Bacillati</taxon>
        <taxon>Actinomycetota</taxon>
        <taxon>Actinomycetes</taxon>
        <taxon>Actinomycetales</taxon>
        <taxon>Actinomycetaceae</taxon>
        <taxon>Actinomyces</taxon>
    </lineage>
</organism>
<name>A0A2I1KSH5_9ACTO</name>
<accession>A0A2I1KSH5</accession>
<dbReference type="RefSeq" id="WP_006548024.1">
    <property type="nucleotide sequence ID" value="NZ_CP136961.1"/>
</dbReference>
<dbReference type="GeneID" id="99613921"/>
<dbReference type="AlphaFoldDB" id="A0A2I1KSH5"/>
<dbReference type="InterPro" id="IPR023302">
    <property type="entry name" value="Pept_S9A_N"/>
</dbReference>
<evidence type="ECO:0000313" key="2">
    <source>
        <dbReference type="EMBL" id="PKY98582.1"/>
    </source>
</evidence>
<dbReference type="EMBL" id="PKHA01000006">
    <property type="protein sequence ID" value="PKY98582.1"/>
    <property type="molecule type" value="Genomic_DNA"/>
</dbReference>
<dbReference type="GO" id="GO:0004252">
    <property type="term" value="F:serine-type endopeptidase activity"/>
    <property type="evidence" value="ECO:0007669"/>
    <property type="project" value="InterPro"/>
</dbReference>
<dbReference type="SUPFAM" id="SSF50993">
    <property type="entry name" value="Peptidase/esterase 'gauge' domain"/>
    <property type="match status" value="1"/>
</dbReference>
<dbReference type="Pfam" id="PF02897">
    <property type="entry name" value="Peptidase_S9_N"/>
    <property type="match status" value="1"/>
</dbReference>
<evidence type="ECO:0000313" key="3">
    <source>
        <dbReference type="Proteomes" id="UP000234778"/>
    </source>
</evidence>
<feature type="domain" description="Peptidase S9A N-terminal" evidence="1">
    <location>
        <begin position="18"/>
        <end position="175"/>
    </location>
</feature>